<feature type="compositionally biased region" description="Basic residues" evidence="1">
    <location>
        <begin position="67"/>
        <end position="78"/>
    </location>
</feature>
<accession>A0A0N8NX80</accession>
<dbReference type="AlphaFoldDB" id="A0A0N8NX80"/>
<evidence type="ECO:0000313" key="3">
    <source>
        <dbReference type="Proteomes" id="UP000050349"/>
    </source>
</evidence>
<sequence length="138" mass="15048">MGCFGLEGAESHSVTDRTQPHLPETAQRRAGTPVRSPRATTSVIVMEVSAAAKARKNVQYQPDKADKPKRHHKQKRANLPRWAPLVSRHRGTRLLAFTLGSVALTLRGTDCGRVHQPPGVLFDAVGFRARILRVAAGA</sequence>
<dbReference type="EMBL" id="LJXB01000076">
    <property type="protein sequence ID" value="KPU59457.1"/>
    <property type="molecule type" value="Genomic_DNA"/>
</dbReference>
<evidence type="ECO:0000313" key="2">
    <source>
        <dbReference type="EMBL" id="KPU59457.1"/>
    </source>
</evidence>
<evidence type="ECO:0000256" key="1">
    <source>
        <dbReference type="SAM" id="MobiDB-lite"/>
    </source>
</evidence>
<feature type="compositionally biased region" description="Basic and acidic residues" evidence="1">
    <location>
        <begin position="9"/>
        <end position="19"/>
    </location>
</feature>
<protein>
    <submittedName>
        <fullName evidence="2">Uncharacterized protein</fullName>
    </submittedName>
</protein>
<comment type="caution">
    <text evidence="2">The sequence shown here is derived from an EMBL/GenBank/DDBJ whole genome shotgun (WGS) entry which is preliminary data.</text>
</comment>
<name>A0A0N8NX80_PSEFL</name>
<proteinExistence type="predicted"/>
<reference evidence="2 3" key="1">
    <citation type="submission" date="2015-09" db="EMBL/GenBank/DDBJ databases">
        <authorList>
            <consortium name="Swine Surveillance"/>
        </authorList>
    </citation>
    <scope>NUCLEOTIDE SEQUENCE [LARGE SCALE GENOMIC DNA]</scope>
    <source>
        <strain evidence="2 3">S613</strain>
    </source>
</reference>
<feature type="region of interest" description="Disordered" evidence="1">
    <location>
        <begin position="1"/>
        <end position="40"/>
    </location>
</feature>
<gene>
    <name evidence="2" type="ORF">AN403_3028</name>
</gene>
<dbReference type="Proteomes" id="UP000050349">
    <property type="component" value="Unassembled WGS sequence"/>
</dbReference>
<feature type="region of interest" description="Disordered" evidence="1">
    <location>
        <begin position="55"/>
        <end position="84"/>
    </location>
</feature>
<organism evidence="2 3">
    <name type="scientific">Pseudomonas fluorescens</name>
    <dbReference type="NCBI Taxonomy" id="294"/>
    <lineage>
        <taxon>Bacteria</taxon>
        <taxon>Pseudomonadati</taxon>
        <taxon>Pseudomonadota</taxon>
        <taxon>Gammaproteobacteria</taxon>
        <taxon>Pseudomonadales</taxon>
        <taxon>Pseudomonadaceae</taxon>
        <taxon>Pseudomonas</taxon>
    </lineage>
</organism>